<dbReference type="PROSITE" id="PS00070">
    <property type="entry name" value="ALDEHYDE_DEHYDR_CYS"/>
    <property type="match status" value="1"/>
</dbReference>
<dbReference type="FunFam" id="3.40.309.10:FF:000001">
    <property type="entry name" value="Mitochondrial aldehyde dehydrogenase 2"/>
    <property type="match status" value="1"/>
</dbReference>
<dbReference type="GO" id="GO:0019752">
    <property type="term" value="P:carboxylic acid metabolic process"/>
    <property type="evidence" value="ECO:0007669"/>
    <property type="project" value="UniProtKB-ARBA"/>
</dbReference>
<dbReference type="Gene3D" id="3.40.309.10">
    <property type="entry name" value="Aldehyde Dehydrogenase, Chain A, domain 2"/>
    <property type="match status" value="1"/>
</dbReference>
<dbReference type="OrthoDB" id="310895at2759"/>
<evidence type="ECO:0000313" key="9">
    <source>
        <dbReference type="Proteomes" id="UP000007264"/>
    </source>
</evidence>
<sequence>MRSTCQHAQIKSVHNGSNLHNGTHLLRCGKPAFRNHSQNGEPAPRRHAGPRKTLVLAQAATAEAVLQKADLHEDLKKALRSVKPKLLIDGEFVDAAGGETFPTEDPRTGDVLLDVAEAQERDVDRAVQAARKAFDHGPWPRMSGRERGLLIYKLADLMEEHLLELATLESLDNGKPLSVAKSSDLPEAIEHLRYFAGWADKIHGLTIPTAGKMQAHTYREPLGVVGQIIPWNFPILMQAWKLGPALAAGNTIVMKVAEQTPLSALRVGELALEAGIPPGVLNIIPGSGSVAGAALAKHKGVDKIAFTGSTEVGKIIMKQAAENVVPVTLELGGKSPFVVCPDADLDAAVECAHQALFFNMGQCCTAGSRTFVHESIYDEFVKRAVKRAAEKAVGDPFDESTEQGPQVSKEQFEKILSYIDKGQQEGAKLEYGGKRIGDKGYYVEPTVFSNVTDEMSIAKDEIFGPVQSILKWSTIGEVLERANATEYGLAAGVFTQNLNWATTLSRGLKAGTIWVNTWNTFDAGVPFGGYKLSGIGREHGEAALSHYTQTKSVYQPLEEPLNWNM</sequence>
<evidence type="ECO:0000256" key="4">
    <source>
        <dbReference type="PROSITE-ProRule" id="PRU10007"/>
    </source>
</evidence>
<dbReference type="InterPro" id="IPR016161">
    <property type="entry name" value="Ald_DH/histidinol_DH"/>
</dbReference>
<dbReference type="GO" id="GO:0005739">
    <property type="term" value="C:mitochondrion"/>
    <property type="evidence" value="ECO:0007669"/>
    <property type="project" value="UniProtKB-ARBA"/>
</dbReference>
<gene>
    <name evidence="8" type="ORF">COCSUDRAFT_54894</name>
</gene>
<keyword evidence="9" id="KW-1185">Reference proteome</keyword>
<dbReference type="GO" id="GO:0004029">
    <property type="term" value="F:aldehyde dehydrogenase (NAD+) activity"/>
    <property type="evidence" value="ECO:0007669"/>
    <property type="project" value="UniProtKB-ARBA"/>
</dbReference>
<evidence type="ECO:0000256" key="5">
    <source>
        <dbReference type="RuleBase" id="RU003345"/>
    </source>
</evidence>
<dbReference type="FunFam" id="3.40.605.10:FF:000026">
    <property type="entry name" value="Aldehyde dehydrogenase, putative"/>
    <property type="match status" value="1"/>
</dbReference>
<dbReference type="CDD" id="cd07091">
    <property type="entry name" value="ALDH_F1-2_Ald2-like"/>
    <property type="match status" value="1"/>
</dbReference>
<evidence type="ECO:0000313" key="8">
    <source>
        <dbReference type="EMBL" id="EIE18440.1"/>
    </source>
</evidence>
<reference evidence="8 9" key="1">
    <citation type="journal article" date="2012" name="Genome Biol.">
        <title>The genome of the polar eukaryotic microalga coccomyxa subellipsoidea reveals traits of cold adaptation.</title>
        <authorList>
            <person name="Blanc G."/>
            <person name="Agarkova I."/>
            <person name="Grimwood J."/>
            <person name="Kuo A."/>
            <person name="Brueggeman A."/>
            <person name="Dunigan D."/>
            <person name="Gurnon J."/>
            <person name="Ladunga I."/>
            <person name="Lindquist E."/>
            <person name="Lucas S."/>
            <person name="Pangilinan J."/>
            <person name="Proschold T."/>
            <person name="Salamov A."/>
            <person name="Schmutz J."/>
            <person name="Weeks D."/>
            <person name="Yamada T."/>
            <person name="Claverie J.M."/>
            <person name="Grigoriev I."/>
            <person name="Van Etten J."/>
            <person name="Lomsadze A."/>
            <person name="Borodovsky M."/>
        </authorList>
    </citation>
    <scope>NUCLEOTIDE SEQUENCE [LARGE SCALE GENOMIC DNA]</scope>
    <source>
        <strain evidence="8 9">C-169</strain>
    </source>
</reference>
<name>I0YJ71_COCSC</name>
<dbReference type="InterPro" id="IPR015590">
    <property type="entry name" value="Aldehyde_DH_dom"/>
</dbReference>
<dbReference type="GeneID" id="17036503"/>
<dbReference type="KEGG" id="csl:COCSUDRAFT_54894"/>
<dbReference type="Proteomes" id="UP000007264">
    <property type="component" value="Unassembled WGS sequence"/>
</dbReference>
<dbReference type="EMBL" id="AGSI01000023">
    <property type="protein sequence ID" value="EIE18440.1"/>
    <property type="molecule type" value="Genomic_DNA"/>
</dbReference>
<dbReference type="eggNOG" id="KOG2450">
    <property type="taxonomic scope" value="Eukaryota"/>
</dbReference>
<dbReference type="InterPro" id="IPR016160">
    <property type="entry name" value="Ald_DH_CS_CYS"/>
</dbReference>
<evidence type="ECO:0000256" key="1">
    <source>
        <dbReference type="ARBA" id="ARBA00009986"/>
    </source>
</evidence>
<keyword evidence="3" id="KW-0520">NAD</keyword>
<dbReference type="InterPro" id="IPR016163">
    <property type="entry name" value="Ald_DH_C"/>
</dbReference>
<dbReference type="Pfam" id="PF00171">
    <property type="entry name" value="Aldedh"/>
    <property type="match status" value="1"/>
</dbReference>
<comment type="similarity">
    <text evidence="1 5">Belongs to the aldehyde dehydrogenase family.</text>
</comment>
<feature type="active site" evidence="4">
    <location>
        <position position="330"/>
    </location>
</feature>
<evidence type="ECO:0000256" key="2">
    <source>
        <dbReference type="ARBA" id="ARBA00023002"/>
    </source>
</evidence>
<dbReference type="Gene3D" id="3.40.605.10">
    <property type="entry name" value="Aldehyde Dehydrogenase, Chain A, domain 1"/>
    <property type="match status" value="1"/>
</dbReference>
<dbReference type="PANTHER" id="PTHR11699">
    <property type="entry name" value="ALDEHYDE DEHYDROGENASE-RELATED"/>
    <property type="match status" value="1"/>
</dbReference>
<feature type="domain" description="Aldehyde dehydrogenase" evidence="7">
    <location>
        <begin position="92"/>
        <end position="553"/>
    </location>
</feature>
<dbReference type="PROSITE" id="PS00687">
    <property type="entry name" value="ALDEHYDE_DEHYDR_GLU"/>
    <property type="match status" value="1"/>
</dbReference>
<protein>
    <submittedName>
        <fullName evidence="8">Aldehyde dehydrogenase</fullName>
    </submittedName>
</protein>
<evidence type="ECO:0000259" key="7">
    <source>
        <dbReference type="Pfam" id="PF00171"/>
    </source>
</evidence>
<dbReference type="InterPro" id="IPR016162">
    <property type="entry name" value="Ald_DH_N"/>
</dbReference>
<evidence type="ECO:0000256" key="6">
    <source>
        <dbReference type="SAM" id="MobiDB-lite"/>
    </source>
</evidence>
<accession>I0YJ71</accession>
<organism evidence="8 9">
    <name type="scientific">Coccomyxa subellipsoidea (strain C-169)</name>
    <name type="common">Green microalga</name>
    <dbReference type="NCBI Taxonomy" id="574566"/>
    <lineage>
        <taxon>Eukaryota</taxon>
        <taxon>Viridiplantae</taxon>
        <taxon>Chlorophyta</taxon>
        <taxon>core chlorophytes</taxon>
        <taxon>Trebouxiophyceae</taxon>
        <taxon>Trebouxiophyceae incertae sedis</taxon>
        <taxon>Coccomyxaceae</taxon>
        <taxon>Coccomyxa</taxon>
        <taxon>Coccomyxa subellipsoidea</taxon>
    </lineage>
</organism>
<dbReference type="RefSeq" id="XP_005642984.1">
    <property type="nucleotide sequence ID" value="XM_005642927.1"/>
</dbReference>
<proteinExistence type="inferred from homology"/>
<dbReference type="SUPFAM" id="SSF53720">
    <property type="entry name" value="ALDH-like"/>
    <property type="match status" value="1"/>
</dbReference>
<dbReference type="AlphaFoldDB" id="I0YJ71"/>
<feature type="region of interest" description="Disordered" evidence="6">
    <location>
        <begin position="30"/>
        <end position="49"/>
    </location>
</feature>
<comment type="caution">
    <text evidence="8">The sequence shown here is derived from an EMBL/GenBank/DDBJ whole genome shotgun (WGS) entry which is preliminary data.</text>
</comment>
<dbReference type="FunFam" id="3.40.605.10:FF:000011">
    <property type="entry name" value="ALD5p Mitochondrial aldehyde dehydrogenase"/>
    <property type="match status" value="1"/>
</dbReference>
<evidence type="ECO:0000256" key="3">
    <source>
        <dbReference type="ARBA" id="ARBA00023027"/>
    </source>
</evidence>
<dbReference type="InterPro" id="IPR029510">
    <property type="entry name" value="Ald_DH_CS_GLU"/>
</dbReference>
<dbReference type="STRING" id="574566.I0YJ71"/>
<keyword evidence="2 5" id="KW-0560">Oxidoreductase</keyword>